<sequence>MTSENLPTLLFESFQAHDLDRWYQALSDDFEASYPNARQGLNKEDALAYNQPFEKAFSDLRFKFSDSATSGDITYTRWDAEATHDGPLALGPEQVVPPTGNKIFLPGVIMVRVRDDRIIREETYWNLVEMLTQLGIMP</sequence>
<dbReference type="EMBL" id="UINC01139367">
    <property type="protein sequence ID" value="SVD25874.1"/>
    <property type="molecule type" value="Genomic_DNA"/>
</dbReference>
<dbReference type="InterPro" id="IPR032710">
    <property type="entry name" value="NTF2-like_dom_sf"/>
</dbReference>
<gene>
    <name evidence="1" type="ORF">METZ01_LOCUS378728</name>
</gene>
<organism evidence="1">
    <name type="scientific">marine metagenome</name>
    <dbReference type="NCBI Taxonomy" id="408172"/>
    <lineage>
        <taxon>unclassified sequences</taxon>
        <taxon>metagenomes</taxon>
        <taxon>ecological metagenomes</taxon>
    </lineage>
</organism>
<name>A0A382TUY6_9ZZZZ</name>
<reference evidence="1" key="1">
    <citation type="submission" date="2018-05" db="EMBL/GenBank/DDBJ databases">
        <authorList>
            <person name="Lanie J.A."/>
            <person name="Ng W.-L."/>
            <person name="Kazmierczak K.M."/>
            <person name="Andrzejewski T.M."/>
            <person name="Davidsen T.M."/>
            <person name="Wayne K.J."/>
            <person name="Tettelin H."/>
            <person name="Glass J.I."/>
            <person name="Rusch D."/>
            <person name="Podicherti R."/>
            <person name="Tsui H.-C.T."/>
            <person name="Winkler M.E."/>
        </authorList>
    </citation>
    <scope>NUCLEOTIDE SEQUENCE</scope>
</reference>
<dbReference type="Pfam" id="PF07366">
    <property type="entry name" value="SnoaL"/>
    <property type="match status" value="1"/>
</dbReference>
<dbReference type="Gene3D" id="3.10.450.50">
    <property type="match status" value="1"/>
</dbReference>
<dbReference type="PANTHER" id="PTHR38436">
    <property type="entry name" value="POLYKETIDE CYCLASE SNOAL-LIKE DOMAIN"/>
    <property type="match status" value="1"/>
</dbReference>
<dbReference type="PANTHER" id="PTHR38436:SF1">
    <property type="entry name" value="ESTER CYCLASE"/>
    <property type="match status" value="1"/>
</dbReference>
<dbReference type="InterPro" id="IPR009959">
    <property type="entry name" value="Cyclase_SnoaL-like"/>
</dbReference>
<evidence type="ECO:0000313" key="1">
    <source>
        <dbReference type="EMBL" id="SVD25874.1"/>
    </source>
</evidence>
<accession>A0A382TUY6</accession>
<dbReference type="AlphaFoldDB" id="A0A382TUY6"/>
<dbReference type="GO" id="GO:0030638">
    <property type="term" value="P:polyketide metabolic process"/>
    <property type="evidence" value="ECO:0007669"/>
    <property type="project" value="InterPro"/>
</dbReference>
<protein>
    <recommendedName>
        <fullName evidence="2">SnoaL-like domain-containing protein</fullName>
    </recommendedName>
</protein>
<evidence type="ECO:0008006" key="2">
    <source>
        <dbReference type="Google" id="ProtNLM"/>
    </source>
</evidence>
<proteinExistence type="predicted"/>
<dbReference type="SUPFAM" id="SSF54427">
    <property type="entry name" value="NTF2-like"/>
    <property type="match status" value="1"/>
</dbReference>